<dbReference type="InterPro" id="IPR014755">
    <property type="entry name" value="Cu-Rt/internalin_Ig-like"/>
</dbReference>
<organism evidence="6 7">
    <name type="scientific">Humibacter ginsenosidimutans</name>
    <dbReference type="NCBI Taxonomy" id="2599293"/>
    <lineage>
        <taxon>Bacteria</taxon>
        <taxon>Bacillati</taxon>
        <taxon>Actinomycetota</taxon>
        <taxon>Actinomycetes</taxon>
        <taxon>Micrococcales</taxon>
        <taxon>Microbacteriaceae</taxon>
        <taxon>Humibacter</taxon>
    </lineage>
</organism>
<evidence type="ECO:0000256" key="2">
    <source>
        <dbReference type="ARBA" id="ARBA00023008"/>
    </source>
</evidence>
<dbReference type="Pfam" id="PF04234">
    <property type="entry name" value="CopC"/>
    <property type="match status" value="1"/>
</dbReference>
<dbReference type="SUPFAM" id="SSF81296">
    <property type="entry name" value="E set domains"/>
    <property type="match status" value="1"/>
</dbReference>
<feature type="transmembrane region" description="Helical" evidence="4">
    <location>
        <begin position="201"/>
        <end position="225"/>
    </location>
</feature>
<evidence type="ECO:0000256" key="4">
    <source>
        <dbReference type="SAM" id="Phobius"/>
    </source>
</evidence>
<feature type="transmembrane region" description="Helical" evidence="4">
    <location>
        <begin position="33"/>
        <end position="56"/>
    </location>
</feature>
<gene>
    <name evidence="6" type="ORF">FPZ11_10780</name>
</gene>
<dbReference type="OrthoDB" id="5242236at2"/>
<sequence length="233" mass="23508">MSRTERARPASRVTSESGTRIGRKRRAARTTRLGIASLAAVVGIVASAAIGVLTAAPANAHDYLVDSSPKAGSVQTTPIHSVRLTFDDVVLSLSKTGPSALLQVTGPNGASTHFETGCPTVSDRNVTAPVDLGGPGTYRATWQIVSADGHVVSDSIEFTYKPPAGTKESAGSTASACKGAAATAAPAATAGTAQGTVNSGALVIVVVIVAAIVVLALIAVLVIVLTRRRGKSE</sequence>
<dbReference type="KEGG" id="huw:FPZ11_10780"/>
<keyword evidence="4" id="KW-0472">Membrane</keyword>
<evidence type="ECO:0000256" key="1">
    <source>
        <dbReference type="ARBA" id="ARBA00022729"/>
    </source>
</evidence>
<dbReference type="Gene3D" id="2.60.40.1220">
    <property type="match status" value="1"/>
</dbReference>
<dbReference type="GO" id="GO:0046688">
    <property type="term" value="P:response to copper ion"/>
    <property type="evidence" value="ECO:0007669"/>
    <property type="project" value="InterPro"/>
</dbReference>
<name>A0A5B8M5F7_9MICO</name>
<feature type="region of interest" description="Disordered" evidence="3">
    <location>
        <begin position="1"/>
        <end position="25"/>
    </location>
</feature>
<proteinExistence type="predicted"/>
<dbReference type="AlphaFoldDB" id="A0A5B8M5F7"/>
<protein>
    <submittedName>
        <fullName evidence="6">Copper resistance protein CopC</fullName>
    </submittedName>
</protein>
<feature type="domain" description="CopC" evidence="5">
    <location>
        <begin position="61"/>
        <end position="159"/>
    </location>
</feature>
<evidence type="ECO:0000256" key="3">
    <source>
        <dbReference type="SAM" id="MobiDB-lite"/>
    </source>
</evidence>
<keyword evidence="4" id="KW-0812">Transmembrane</keyword>
<keyword evidence="4" id="KW-1133">Transmembrane helix</keyword>
<keyword evidence="2" id="KW-0186">Copper</keyword>
<dbReference type="GO" id="GO:0005507">
    <property type="term" value="F:copper ion binding"/>
    <property type="evidence" value="ECO:0007669"/>
    <property type="project" value="InterPro"/>
</dbReference>
<reference evidence="6 7" key="1">
    <citation type="submission" date="2019-07" db="EMBL/GenBank/DDBJ databases">
        <title>Full genome sequence of Humibacter sp. WJ7-1.</title>
        <authorList>
            <person name="Im W.-T."/>
        </authorList>
    </citation>
    <scope>NUCLEOTIDE SEQUENCE [LARGE SCALE GENOMIC DNA]</scope>
    <source>
        <strain evidence="6 7">WJ7-1</strain>
    </source>
</reference>
<dbReference type="Proteomes" id="UP000320216">
    <property type="component" value="Chromosome"/>
</dbReference>
<evidence type="ECO:0000259" key="5">
    <source>
        <dbReference type="Pfam" id="PF04234"/>
    </source>
</evidence>
<evidence type="ECO:0000313" key="7">
    <source>
        <dbReference type="Proteomes" id="UP000320216"/>
    </source>
</evidence>
<accession>A0A5B8M5F7</accession>
<dbReference type="InterPro" id="IPR014756">
    <property type="entry name" value="Ig_E-set"/>
</dbReference>
<dbReference type="InterPro" id="IPR007348">
    <property type="entry name" value="CopC_dom"/>
</dbReference>
<keyword evidence="1" id="KW-0732">Signal</keyword>
<keyword evidence="7" id="KW-1185">Reference proteome</keyword>
<dbReference type="GO" id="GO:0042597">
    <property type="term" value="C:periplasmic space"/>
    <property type="evidence" value="ECO:0007669"/>
    <property type="project" value="InterPro"/>
</dbReference>
<dbReference type="EMBL" id="CP042305">
    <property type="protein sequence ID" value="QDZ15184.1"/>
    <property type="molecule type" value="Genomic_DNA"/>
</dbReference>
<evidence type="ECO:0000313" key="6">
    <source>
        <dbReference type="EMBL" id="QDZ15184.1"/>
    </source>
</evidence>